<evidence type="ECO:0000313" key="1">
    <source>
        <dbReference type="EMBL" id="KAF2631436.1"/>
    </source>
</evidence>
<dbReference type="EMBL" id="MU006704">
    <property type="protein sequence ID" value="KAF2631436.1"/>
    <property type="molecule type" value="Genomic_DNA"/>
</dbReference>
<sequence>MYFVGRKGSRIYFMWDPVNDKVICTSSVTWSSDNLGTVKADTQLPPVNSDAEKPVLITFRPLTCRPQAARHLNISANVEGRNIIDGPRKRRPTEEMVAAIALYNPYIPVALARCFATAIAQAPSATPLQFPPELVNGKQTRQHVYSKDWLLAEAEEYKSHNDNGTWGIVIILPPGM</sequence>
<comment type="caution">
    <text evidence="1">The sequence shown here is derived from an EMBL/GenBank/DDBJ whole genome shotgun (WGS) entry which is preliminary data.</text>
</comment>
<organism evidence="1 2">
    <name type="scientific">Macroventuria anomochaeta</name>
    <dbReference type="NCBI Taxonomy" id="301207"/>
    <lineage>
        <taxon>Eukaryota</taxon>
        <taxon>Fungi</taxon>
        <taxon>Dikarya</taxon>
        <taxon>Ascomycota</taxon>
        <taxon>Pezizomycotina</taxon>
        <taxon>Dothideomycetes</taxon>
        <taxon>Pleosporomycetidae</taxon>
        <taxon>Pleosporales</taxon>
        <taxon>Pleosporineae</taxon>
        <taxon>Didymellaceae</taxon>
        <taxon>Macroventuria</taxon>
    </lineage>
</organism>
<proteinExistence type="predicted"/>
<protein>
    <submittedName>
        <fullName evidence="1">Uncharacterized protein</fullName>
    </submittedName>
</protein>
<evidence type="ECO:0000313" key="2">
    <source>
        <dbReference type="Proteomes" id="UP000799754"/>
    </source>
</evidence>
<dbReference type="Proteomes" id="UP000799754">
    <property type="component" value="Unassembled WGS sequence"/>
</dbReference>
<gene>
    <name evidence="1" type="ORF">BU25DRAFT_479004</name>
</gene>
<reference evidence="1" key="1">
    <citation type="journal article" date="2020" name="Stud. Mycol.">
        <title>101 Dothideomycetes genomes: a test case for predicting lifestyles and emergence of pathogens.</title>
        <authorList>
            <person name="Haridas S."/>
            <person name="Albert R."/>
            <person name="Binder M."/>
            <person name="Bloem J."/>
            <person name="Labutti K."/>
            <person name="Salamov A."/>
            <person name="Andreopoulos B."/>
            <person name="Baker S."/>
            <person name="Barry K."/>
            <person name="Bills G."/>
            <person name="Bluhm B."/>
            <person name="Cannon C."/>
            <person name="Castanera R."/>
            <person name="Culley D."/>
            <person name="Daum C."/>
            <person name="Ezra D."/>
            <person name="Gonzalez J."/>
            <person name="Henrissat B."/>
            <person name="Kuo A."/>
            <person name="Liang C."/>
            <person name="Lipzen A."/>
            <person name="Lutzoni F."/>
            <person name="Magnuson J."/>
            <person name="Mondo S."/>
            <person name="Nolan M."/>
            <person name="Ohm R."/>
            <person name="Pangilinan J."/>
            <person name="Park H.-J."/>
            <person name="Ramirez L."/>
            <person name="Alfaro M."/>
            <person name="Sun H."/>
            <person name="Tritt A."/>
            <person name="Yoshinaga Y."/>
            <person name="Zwiers L.-H."/>
            <person name="Turgeon B."/>
            <person name="Goodwin S."/>
            <person name="Spatafora J."/>
            <person name="Crous P."/>
            <person name="Grigoriev I."/>
        </authorList>
    </citation>
    <scope>NUCLEOTIDE SEQUENCE</scope>
    <source>
        <strain evidence="1">CBS 525.71</strain>
    </source>
</reference>
<accession>A0ACB6SBC7</accession>
<keyword evidence="2" id="KW-1185">Reference proteome</keyword>
<name>A0ACB6SBC7_9PLEO</name>